<evidence type="ECO:0000256" key="2">
    <source>
        <dbReference type="ARBA" id="ARBA00023157"/>
    </source>
</evidence>
<accession>A0A4R4V3Y4</accession>
<dbReference type="AlphaFoldDB" id="A0A4R4V3Y4"/>
<keyword evidence="6" id="KW-1185">Reference proteome</keyword>
<dbReference type="InterPro" id="IPR013320">
    <property type="entry name" value="ConA-like_dom_sf"/>
</dbReference>
<dbReference type="Pfam" id="PF13385">
    <property type="entry name" value="Laminin_G_3"/>
    <property type="match status" value="1"/>
</dbReference>
<protein>
    <submittedName>
        <fullName evidence="5">LamG domain-containing protein</fullName>
    </submittedName>
</protein>
<feature type="compositionally biased region" description="Gly residues" evidence="3">
    <location>
        <begin position="276"/>
        <end position="291"/>
    </location>
</feature>
<sequence length="321" mass="33604">MHRPDVRSKRRRGQCHGRAVHLVVHHGRGATGGTRGGLRHGRGVGTTVGDSSGRDNTGAARDTTWVAGRHGTALSFNGFSSWVTVEHTASLRLADSLTLSAWVRPSALGNLYRTVLMKELDTGGAYGLYASTEFSAPAGWLETTEEAGGVGGSSPLPLNQWSHLAFTYSDGTGRLYVNGTQVEQASWAGDVLDDGGALRIGGNAFWDEFYSGVIDEVRVYNRAQSAAEIQTDMNTPIGAVPVARRAASTSAIPAIEKLEVSDDKGRHSDVHRLGDGPAGTSGDGASGGRSGAGQVIEAQVAEGRMVGDQGADLVGHGDRRS</sequence>
<keyword evidence="1" id="KW-0732">Signal</keyword>
<feature type="domain" description="LamG-like jellyroll fold" evidence="4">
    <location>
        <begin position="95"/>
        <end position="227"/>
    </location>
</feature>
<dbReference type="SMART" id="SM00560">
    <property type="entry name" value="LamGL"/>
    <property type="match status" value="1"/>
</dbReference>
<name>A0A4R4V3Y4_9ACTN</name>
<dbReference type="PANTHER" id="PTHR42535:SF2">
    <property type="entry name" value="CHROMOSOME UNDETERMINED SCAFFOLD_146, WHOLE GENOME SHOTGUN SEQUENCE"/>
    <property type="match status" value="1"/>
</dbReference>
<dbReference type="EMBL" id="SMKO01000113">
    <property type="protein sequence ID" value="TDC99451.1"/>
    <property type="molecule type" value="Genomic_DNA"/>
</dbReference>
<feature type="region of interest" description="Disordered" evidence="3">
    <location>
        <begin position="27"/>
        <end position="59"/>
    </location>
</feature>
<dbReference type="PANTHER" id="PTHR42535">
    <property type="entry name" value="OOKINETE PROTEIN, PUTATIVE-RELATED"/>
    <property type="match status" value="1"/>
</dbReference>
<dbReference type="Proteomes" id="UP000295258">
    <property type="component" value="Unassembled WGS sequence"/>
</dbReference>
<proteinExistence type="predicted"/>
<feature type="region of interest" description="Disordered" evidence="3">
    <location>
        <begin position="302"/>
        <end position="321"/>
    </location>
</feature>
<evidence type="ECO:0000313" key="6">
    <source>
        <dbReference type="Proteomes" id="UP000295258"/>
    </source>
</evidence>
<evidence type="ECO:0000256" key="3">
    <source>
        <dbReference type="SAM" id="MobiDB-lite"/>
    </source>
</evidence>
<evidence type="ECO:0000256" key="1">
    <source>
        <dbReference type="ARBA" id="ARBA00022729"/>
    </source>
</evidence>
<evidence type="ECO:0000313" key="5">
    <source>
        <dbReference type="EMBL" id="TDC99451.1"/>
    </source>
</evidence>
<feature type="compositionally biased region" description="Basic and acidic residues" evidence="3">
    <location>
        <begin position="258"/>
        <end position="274"/>
    </location>
</feature>
<dbReference type="InterPro" id="IPR006558">
    <property type="entry name" value="LamG-like"/>
</dbReference>
<feature type="region of interest" description="Disordered" evidence="3">
    <location>
        <begin position="258"/>
        <end position="296"/>
    </location>
</feature>
<dbReference type="Gene3D" id="2.60.120.200">
    <property type="match status" value="1"/>
</dbReference>
<reference evidence="5 6" key="1">
    <citation type="submission" date="2019-03" db="EMBL/GenBank/DDBJ databases">
        <title>Draft genome sequences of novel Actinobacteria.</title>
        <authorList>
            <person name="Sahin N."/>
            <person name="Ay H."/>
            <person name="Saygin H."/>
        </authorList>
    </citation>
    <scope>NUCLEOTIDE SEQUENCE [LARGE SCALE GENOMIC DNA]</scope>
    <source>
        <strain evidence="5 6">KC310</strain>
    </source>
</reference>
<comment type="caution">
    <text evidence="5">The sequence shown here is derived from an EMBL/GenBank/DDBJ whole genome shotgun (WGS) entry which is preliminary data.</text>
</comment>
<keyword evidence="2" id="KW-1015">Disulfide bond</keyword>
<dbReference type="SUPFAM" id="SSF49899">
    <property type="entry name" value="Concanavalin A-like lectins/glucanases"/>
    <property type="match status" value="1"/>
</dbReference>
<gene>
    <name evidence="5" type="ORF">E1292_31840</name>
</gene>
<organism evidence="5 6">
    <name type="scientific">Nonomuraea deserti</name>
    <dbReference type="NCBI Taxonomy" id="1848322"/>
    <lineage>
        <taxon>Bacteria</taxon>
        <taxon>Bacillati</taxon>
        <taxon>Actinomycetota</taxon>
        <taxon>Actinomycetes</taxon>
        <taxon>Streptosporangiales</taxon>
        <taxon>Streptosporangiaceae</taxon>
        <taxon>Nonomuraea</taxon>
    </lineage>
</organism>
<evidence type="ECO:0000259" key="4">
    <source>
        <dbReference type="SMART" id="SM00560"/>
    </source>
</evidence>